<dbReference type="Proteomes" id="UP001221898">
    <property type="component" value="Unassembled WGS sequence"/>
</dbReference>
<dbReference type="AlphaFoldDB" id="A0AAD7WD51"/>
<dbReference type="PANTHER" id="PTHR46778">
    <property type="entry name" value="CYCLIN-DEPENDENT KINASE INHIBITOR 1-RELATED"/>
    <property type="match status" value="1"/>
</dbReference>
<name>A0AAD7WD51_9TELE</name>
<evidence type="ECO:0000256" key="2">
    <source>
        <dbReference type="ARBA" id="ARBA00023013"/>
    </source>
</evidence>
<protein>
    <recommendedName>
        <fullName evidence="3">Cyclin-dependent kinase inhibitor domain-containing protein</fullName>
    </recommendedName>
</protein>
<dbReference type="Gene3D" id="4.10.365.10">
    <property type="entry name" value="p27"/>
    <property type="match status" value="1"/>
</dbReference>
<keyword evidence="2" id="KW-0649">Protein kinase inhibitor</keyword>
<sequence>MAMAYSESDIMQVGGEHVDFKLRAGPVRRNLFGPVDHQQLQQDFQNLLSLSVEVANKRWNFDFQSDRPAQGSIQWEELRCQDVPAFYRSCVVKAGVGHKAEVPGRGAAGASQEQEYLEITTRETYRRHKSEKKMASSMLKRRQATITDFFAVKKMRSLHHKGPTRQ</sequence>
<evidence type="ECO:0000259" key="3">
    <source>
        <dbReference type="Pfam" id="PF02234"/>
    </source>
</evidence>
<evidence type="ECO:0000313" key="5">
    <source>
        <dbReference type="Proteomes" id="UP001221898"/>
    </source>
</evidence>
<reference evidence="4" key="1">
    <citation type="journal article" date="2023" name="Science">
        <title>Genome structures resolve the early diversification of teleost fishes.</title>
        <authorList>
            <person name="Parey E."/>
            <person name="Louis A."/>
            <person name="Montfort J."/>
            <person name="Bouchez O."/>
            <person name="Roques C."/>
            <person name="Iampietro C."/>
            <person name="Lluch J."/>
            <person name="Castinel A."/>
            <person name="Donnadieu C."/>
            <person name="Desvignes T."/>
            <person name="Floi Bucao C."/>
            <person name="Jouanno E."/>
            <person name="Wen M."/>
            <person name="Mejri S."/>
            <person name="Dirks R."/>
            <person name="Jansen H."/>
            <person name="Henkel C."/>
            <person name="Chen W.J."/>
            <person name="Zahm M."/>
            <person name="Cabau C."/>
            <person name="Klopp C."/>
            <person name="Thompson A.W."/>
            <person name="Robinson-Rechavi M."/>
            <person name="Braasch I."/>
            <person name="Lecointre G."/>
            <person name="Bobe J."/>
            <person name="Postlethwait J.H."/>
            <person name="Berthelot C."/>
            <person name="Roest Crollius H."/>
            <person name="Guiguen Y."/>
        </authorList>
    </citation>
    <scope>NUCLEOTIDE SEQUENCE</scope>
    <source>
        <strain evidence="4">NC1722</strain>
    </source>
</reference>
<comment type="similarity">
    <text evidence="1">Belongs to the CDI family.</text>
</comment>
<accession>A0AAD7WD51</accession>
<feature type="domain" description="Cyclin-dependent kinase inhibitor" evidence="3">
    <location>
        <begin position="30"/>
        <end position="78"/>
    </location>
</feature>
<keyword evidence="5" id="KW-1185">Reference proteome</keyword>
<dbReference type="Pfam" id="PF02234">
    <property type="entry name" value="CDI"/>
    <property type="match status" value="1"/>
</dbReference>
<gene>
    <name evidence="4" type="ORF">AAFF_G00077730</name>
</gene>
<dbReference type="GO" id="GO:0004861">
    <property type="term" value="F:cyclin-dependent protein serine/threonine kinase inhibitor activity"/>
    <property type="evidence" value="ECO:0007669"/>
    <property type="project" value="InterPro"/>
</dbReference>
<dbReference type="InterPro" id="IPR044898">
    <property type="entry name" value="CDI_dom_sf"/>
</dbReference>
<dbReference type="PANTHER" id="PTHR46778:SF2">
    <property type="entry name" value="CYCLIN-DEPENDENT KINASE INHIBITOR DOMAIN-CONTAINING PROTEIN"/>
    <property type="match status" value="1"/>
</dbReference>
<evidence type="ECO:0000313" key="4">
    <source>
        <dbReference type="EMBL" id="KAJ8392205.1"/>
    </source>
</evidence>
<evidence type="ECO:0000256" key="1">
    <source>
        <dbReference type="ARBA" id="ARBA00006726"/>
    </source>
</evidence>
<comment type="caution">
    <text evidence="4">The sequence shown here is derived from an EMBL/GenBank/DDBJ whole genome shotgun (WGS) entry which is preliminary data.</text>
</comment>
<dbReference type="InterPro" id="IPR003175">
    <property type="entry name" value="CDI_dom"/>
</dbReference>
<dbReference type="GO" id="GO:0072331">
    <property type="term" value="P:signal transduction by p53 class mediator"/>
    <property type="evidence" value="ECO:0007669"/>
    <property type="project" value="InterPro"/>
</dbReference>
<dbReference type="GO" id="GO:0005634">
    <property type="term" value="C:nucleus"/>
    <property type="evidence" value="ECO:0007669"/>
    <property type="project" value="InterPro"/>
</dbReference>
<dbReference type="GO" id="GO:0007346">
    <property type="term" value="P:regulation of mitotic cell cycle"/>
    <property type="evidence" value="ECO:0007669"/>
    <property type="project" value="InterPro"/>
</dbReference>
<dbReference type="InterPro" id="IPR029841">
    <property type="entry name" value="CDKN1A"/>
</dbReference>
<proteinExistence type="inferred from homology"/>
<dbReference type="EMBL" id="JAINUG010000148">
    <property type="protein sequence ID" value="KAJ8392205.1"/>
    <property type="molecule type" value="Genomic_DNA"/>
</dbReference>
<organism evidence="4 5">
    <name type="scientific">Aldrovandia affinis</name>
    <dbReference type="NCBI Taxonomy" id="143900"/>
    <lineage>
        <taxon>Eukaryota</taxon>
        <taxon>Metazoa</taxon>
        <taxon>Chordata</taxon>
        <taxon>Craniata</taxon>
        <taxon>Vertebrata</taxon>
        <taxon>Euteleostomi</taxon>
        <taxon>Actinopterygii</taxon>
        <taxon>Neopterygii</taxon>
        <taxon>Teleostei</taxon>
        <taxon>Notacanthiformes</taxon>
        <taxon>Halosauridae</taxon>
        <taxon>Aldrovandia</taxon>
    </lineage>
</organism>